<name>A0AAV7UWW1_PLEWA</name>
<evidence type="ECO:0000313" key="3">
    <source>
        <dbReference type="Proteomes" id="UP001066276"/>
    </source>
</evidence>
<feature type="compositionally biased region" description="Basic and acidic residues" evidence="1">
    <location>
        <begin position="24"/>
        <end position="47"/>
    </location>
</feature>
<evidence type="ECO:0000256" key="1">
    <source>
        <dbReference type="SAM" id="MobiDB-lite"/>
    </source>
</evidence>
<proteinExistence type="predicted"/>
<feature type="compositionally biased region" description="Basic and acidic residues" evidence="1">
    <location>
        <begin position="92"/>
        <end position="101"/>
    </location>
</feature>
<feature type="region of interest" description="Disordered" evidence="1">
    <location>
        <begin position="1"/>
        <end position="111"/>
    </location>
</feature>
<accession>A0AAV7UWW1</accession>
<feature type="compositionally biased region" description="Acidic residues" evidence="1">
    <location>
        <begin position="77"/>
        <end position="91"/>
    </location>
</feature>
<dbReference type="Proteomes" id="UP001066276">
    <property type="component" value="Chromosome 2_2"/>
</dbReference>
<sequence length="143" mass="16464">MKDFFRQKRTGKTNIPEMLPNWIERGKAAERDVEQEEEKGRNADASRVRKKGKVKRSSTIAKQETATERNADLDIAVQEEEEKINSEELDEEREREADTTKQGRQPRSGLRLKVDAARDAISTCHSSGELWLWRRPREAGATL</sequence>
<organism evidence="2 3">
    <name type="scientific">Pleurodeles waltl</name>
    <name type="common">Iberian ribbed newt</name>
    <dbReference type="NCBI Taxonomy" id="8319"/>
    <lineage>
        <taxon>Eukaryota</taxon>
        <taxon>Metazoa</taxon>
        <taxon>Chordata</taxon>
        <taxon>Craniata</taxon>
        <taxon>Vertebrata</taxon>
        <taxon>Euteleostomi</taxon>
        <taxon>Amphibia</taxon>
        <taxon>Batrachia</taxon>
        <taxon>Caudata</taxon>
        <taxon>Salamandroidea</taxon>
        <taxon>Salamandridae</taxon>
        <taxon>Pleurodelinae</taxon>
        <taxon>Pleurodeles</taxon>
    </lineage>
</organism>
<evidence type="ECO:0000313" key="2">
    <source>
        <dbReference type="EMBL" id="KAJ1193081.1"/>
    </source>
</evidence>
<protein>
    <submittedName>
        <fullName evidence="2">Uncharacterized protein</fullName>
    </submittedName>
</protein>
<dbReference type="AlphaFoldDB" id="A0AAV7UWW1"/>
<gene>
    <name evidence="2" type="ORF">NDU88_002387</name>
</gene>
<keyword evidence="3" id="KW-1185">Reference proteome</keyword>
<comment type="caution">
    <text evidence="2">The sequence shown here is derived from an EMBL/GenBank/DDBJ whole genome shotgun (WGS) entry which is preliminary data.</text>
</comment>
<reference evidence="2" key="1">
    <citation type="journal article" date="2022" name="bioRxiv">
        <title>Sequencing and chromosome-scale assembly of the giantPleurodeles waltlgenome.</title>
        <authorList>
            <person name="Brown T."/>
            <person name="Elewa A."/>
            <person name="Iarovenko S."/>
            <person name="Subramanian E."/>
            <person name="Araus A.J."/>
            <person name="Petzold A."/>
            <person name="Susuki M."/>
            <person name="Suzuki K.-i.T."/>
            <person name="Hayashi T."/>
            <person name="Toyoda A."/>
            <person name="Oliveira C."/>
            <person name="Osipova E."/>
            <person name="Leigh N.D."/>
            <person name="Simon A."/>
            <person name="Yun M.H."/>
        </authorList>
    </citation>
    <scope>NUCLEOTIDE SEQUENCE</scope>
    <source>
        <strain evidence="2">20211129_DDA</strain>
        <tissue evidence="2">Liver</tissue>
    </source>
</reference>
<dbReference type="EMBL" id="JANPWB010000004">
    <property type="protein sequence ID" value="KAJ1193081.1"/>
    <property type="molecule type" value="Genomic_DNA"/>
</dbReference>